<dbReference type="OrthoDB" id="4239816at2"/>
<evidence type="ECO:0008006" key="3">
    <source>
        <dbReference type="Google" id="ProtNLM"/>
    </source>
</evidence>
<protein>
    <recommendedName>
        <fullName evidence="3">RHIM domain-containing protein</fullName>
    </recommendedName>
</protein>
<dbReference type="Proteomes" id="UP000306628">
    <property type="component" value="Unassembled WGS sequence"/>
</dbReference>
<proteinExistence type="predicted"/>
<gene>
    <name evidence="1" type="ORF">ETD85_42275</name>
</gene>
<dbReference type="EMBL" id="VCKX01000195">
    <property type="protein sequence ID" value="TMR26529.1"/>
    <property type="molecule type" value="Genomic_DNA"/>
</dbReference>
<dbReference type="AlphaFoldDB" id="A0A5S4G0R0"/>
<organism evidence="1 2">
    <name type="scientific">Nonomuraea zeae</name>
    <dbReference type="NCBI Taxonomy" id="1642303"/>
    <lineage>
        <taxon>Bacteria</taxon>
        <taxon>Bacillati</taxon>
        <taxon>Actinomycetota</taxon>
        <taxon>Actinomycetes</taxon>
        <taxon>Streptosporangiales</taxon>
        <taxon>Streptosporangiaceae</taxon>
        <taxon>Nonomuraea</taxon>
    </lineage>
</organism>
<name>A0A5S4G0R0_9ACTN</name>
<dbReference type="RefSeq" id="WP_138695461.1">
    <property type="nucleotide sequence ID" value="NZ_JBHSAZ010000068.1"/>
</dbReference>
<sequence>MDETALALVSAAITSLVTGATGEVGKGAWTSLVAMVKKTLGKNGEEQPTLELVEAVRTEKRDVIELSEVLVEQAGQDAEFASDLRAWLEDVKVLAKSDGPTNIVAGSARITGPVIQGRDFSGPISFGTPPPGTN</sequence>
<evidence type="ECO:0000313" key="1">
    <source>
        <dbReference type="EMBL" id="TMR26529.1"/>
    </source>
</evidence>
<comment type="caution">
    <text evidence="1">The sequence shown here is derived from an EMBL/GenBank/DDBJ whole genome shotgun (WGS) entry which is preliminary data.</text>
</comment>
<accession>A0A5S4G0R0</accession>
<evidence type="ECO:0000313" key="2">
    <source>
        <dbReference type="Proteomes" id="UP000306628"/>
    </source>
</evidence>
<keyword evidence="2" id="KW-1185">Reference proteome</keyword>
<reference evidence="1 2" key="1">
    <citation type="submission" date="2019-05" db="EMBL/GenBank/DDBJ databases">
        <title>Draft genome sequence of Nonomuraea zeae DSM 100528.</title>
        <authorList>
            <person name="Saricaoglu S."/>
            <person name="Isik K."/>
        </authorList>
    </citation>
    <scope>NUCLEOTIDE SEQUENCE [LARGE SCALE GENOMIC DNA]</scope>
    <source>
        <strain evidence="1 2">DSM 100528</strain>
    </source>
</reference>